<accession>A0A1I7WEG0</accession>
<name>A0A1I7WEG0_HETBA</name>
<proteinExistence type="predicted"/>
<protein>
    <submittedName>
        <fullName evidence="2">Uncharacterized protein</fullName>
    </submittedName>
</protein>
<sequence length="91" mass="10772">MHGWHNAEIQLRLMMFRDDLRKCREGRAGMKRANHLVHRNDVVGVIITSDTLLENVNPNRLTNTLLQSFNTPHGVKWVFYAIKKKFLTFYF</sequence>
<organism evidence="1 2">
    <name type="scientific">Heterorhabditis bacteriophora</name>
    <name type="common">Entomopathogenic nematode worm</name>
    <dbReference type="NCBI Taxonomy" id="37862"/>
    <lineage>
        <taxon>Eukaryota</taxon>
        <taxon>Metazoa</taxon>
        <taxon>Ecdysozoa</taxon>
        <taxon>Nematoda</taxon>
        <taxon>Chromadorea</taxon>
        <taxon>Rhabditida</taxon>
        <taxon>Rhabditina</taxon>
        <taxon>Rhabditomorpha</taxon>
        <taxon>Strongyloidea</taxon>
        <taxon>Heterorhabditidae</taxon>
        <taxon>Heterorhabditis</taxon>
    </lineage>
</organism>
<dbReference type="AlphaFoldDB" id="A0A1I7WEG0"/>
<keyword evidence="1" id="KW-1185">Reference proteome</keyword>
<evidence type="ECO:0000313" key="2">
    <source>
        <dbReference type="WBParaSite" id="Hba_03294"/>
    </source>
</evidence>
<dbReference type="WBParaSite" id="Hba_03294">
    <property type="protein sequence ID" value="Hba_03294"/>
    <property type="gene ID" value="Hba_03294"/>
</dbReference>
<evidence type="ECO:0000313" key="1">
    <source>
        <dbReference type="Proteomes" id="UP000095283"/>
    </source>
</evidence>
<dbReference type="Proteomes" id="UP000095283">
    <property type="component" value="Unplaced"/>
</dbReference>
<reference evidence="2" key="1">
    <citation type="submission" date="2016-11" db="UniProtKB">
        <authorList>
            <consortium name="WormBaseParasite"/>
        </authorList>
    </citation>
    <scope>IDENTIFICATION</scope>
</reference>